<keyword evidence="2" id="KW-1185">Reference proteome</keyword>
<name>A0ABT7BAF4_9CYAN</name>
<evidence type="ECO:0000313" key="1">
    <source>
        <dbReference type="EMBL" id="MDJ1176075.1"/>
    </source>
</evidence>
<evidence type="ECO:0000313" key="2">
    <source>
        <dbReference type="Proteomes" id="UP001235849"/>
    </source>
</evidence>
<dbReference type="Proteomes" id="UP001235849">
    <property type="component" value="Unassembled WGS sequence"/>
</dbReference>
<organism evidence="1 2">
    <name type="scientific">Roseofilum capinflatum BLCC-M114</name>
    <dbReference type="NCBI Taxonomy" id="3022440"/>
    <lineage>
        <taxon>Bacteria</taxon>
        <taxon>Bacillati</taxon>
        <taxon>Cyanobacteriota</taxon>
        <taxon>Cyanophyceae</taxon>
        <taxon>Desertifilales</taxon>
        <taxon>Desertifilaceae</taxon>
        <taxon>Roseofilum</taxon>
        <taxon>Roseofilum capinflatum</taxon>
    </lineage>
</organism>
<proteinExistence type="predicted"/>
<comment type="caution">
    <text evidence="1">The sequence shown here is derived from an EMBL/GenBank/DDBJ whole genome shotgun (WGS) entry which is preliminary data.</text>
</comment>
<reference evidence="1 2" key="1">
    <citation type="submission" date="2023-01" db="EMBL/GenBank/DDBJ databases">
        <title>Novel diversity within Roseofilum (Cyanobacteria; Desertifilaceae) from marine benthic mats with descriptions of four novel species.</title>
        <authorList>
            <person name="Wang Y."/>
            <person name="Berthold D.E."/>
            <person name="Hu J."/>
            <person name="Lefler F.W."/>
            <person name="Laughinghouse H.D. IV."/>
        </authorList>
    </citation>
    <scope>NUCLEOTIDE SEQUENCE [LARGE SCALE GENOMIC DNA]</scope>
    <source>
        <strain evidence="1 2">BLCC-M114</strain>
    </source>
</reference>
<dbReference type="RefSeq" id="WP_283768365.1">
    <property type="nucleotide sequence ID" value="NZ_JAQOSO010000096.1"/>
</dbReference>
<accession>A0ABT7BAF4</accession>
<gene>
    <name evidence="1" type="ORF">PMG25_18480</name>
</gene>
<dbReference type="EMBL" id="JAQOSO010000096">
    <property type="protein sequence ID" value="MDJ1176075.1"/>
    <property type="molecule type" value="Genomic_DNA"/>
</dbReference>
<protein>
    <submittedName>
        <fullName evidence="1">Uncharacterized protein</fullName>
    </submittedName>
</protein>
<sequence length="293" mass="32061">MADSIIKLLDELPADNLTVKMLNSLDFIVPGEWDNLVGCDHTIEVVTGETDGDRIRAIRNRAIELYNNKSNGYQSAIWFYQTIDNADRALGAAALANKVGEKIGLLGFLNKLTPKADTTQSVDLCLKLVVELIAYSKLNGLDVLKPREFVTELTEHYQGSSLMRMATLVSVDGLLPLGPDFLQKVHGTLDTQGRSAFQGNPAFSAISGFIPGDDKFGFITNTFNAVEGWMNSLVGSVGLTPQGVYEHIGGFIEFSDDSLDFVAAFIDQATDYYRHTGIQTVARKLFLDAAQEI</sequence>